<protein>
    <submittedName>
        <fullName evidence="1">Uncharacterized protein</fullName>
    </submittedName>
</protein>
<comment type="caution">
    <text evidence="1">The sequence shown here is derived from an EMBL/GenBank/DDBJ whole genome shotgun (WGS) entry which is preliminary data.</text>
</comment>
<dbReference type="EMBL" id="CM044705">
    <property type="protein sequence ID" value="KAI5664449.1"/>
    <property type="molecule type" value="Genomic_DNA"/>
</dbReference>
<sequence length="594" mass="67965">MSINKISKRAPLKMISQLKILVNSRVCFEKPSALYGPPCVMSLRIQCFHNSRHLRNQNIKGSEIGECQSSIAFSVNRVSRVARIDAQAALFDYLHSTRGFTYTDAEHMSKNCPHFLQNLVSTVEIDRDQDVSKALSKFFRFHPINEFEPFLESLGLSPSELPALLPRDWIFLNDDPLLLNNFRALCDYGIPRIQIGKIYKEAPSVFRYQHGLLSMKLKAYENLSLTRHTIIKLVTCSPLLLVGDVNKDLVGVLDKLKAVGYESDWIGGYLLSKRAYNWTRMHDTLVFLEQVGYDGIQMGDLIRRYPELIFEASGKQMYALIGRLLKLGLKMKEVYSLFRRFPEILDPKSVKNLCNALYFLFEIGMEGEYVAKIVNNHFQLLGLHTLKGPRTVLRNFNGDRQRLCEVIKENPVNLFILGSKSAIGVAEQNVSQSPGKLMEKTTFLLQMGYMENSDEMTKALKKFRGRGDQLQERFDCLVQAGLDYNVVADMIKQAPTVLNQSKEVLEKKISFLKSSGYPIESIVTFPAYLCYDMERIHRRISMYLWLREKGLAKPMVSVSTLLACADARFMKYFVYIHPGGPAMWEHLRKSLLLS</sequence>
<reference evidence="2" key="1">
    <citation type="journal article" date="2023" name="Nat. Plants">
        <title>Single-cell RNA sequencing provides a high-resolution roadmap for understanding the multicellular compartmentation of specialized metabolism.</title>
        <authorList>
            <person name="Sun S."/>
            <person name="Shen X."/>
            <person name="Li Y."/>
            <person name="Li Y."/>
            <person name="Wang S."/>
            <person name="Li R."/>
            <person name="Zhang H."/>
            <person name="Shen G."/>
            <person name="Guo B."/>
            <person name="Wei J."/>
            <person name="Xu J."/>
            <person name="St-Pierre B."/>
            <person name="Chen S."/>
            <person name="Sun C."/>
        </authorList>
    </citation>
    <scope>NUCLEOTIDE SEQUENCE [LARGE SCALE GENOMIC DNA]</scope>
</reference>
<gene>
    <name evidence="1" type="ORF">M9H77_23772</name>
</gene>
<keyword evidence="2" id="KW-1185">Reference proteome</keyword>
<name>A0ACC0AU76_CATRO</name>
<evidence type="ECO:0000313" key="2">
    <source>
        <dbReference type="Proteomes" id="UP001060085"/>
    </source>
</evidence>
<proteinExistence type="predicted"/>
<organism evidence="1 2">
    <name type="scientific">Catharanthus roseus</name>
    <name type="common">Madagascar periwinkle</name>
    <name type="synonym">Vinca rosea</name>
    <dbReference type="NCBI Taxonomy" id="4058"/>
    <lineage>
        <taxon>Eukaryota</taxon>
        <taxon>Viridiplantae</taxon>
        <taxon>Streptophyta</taxon>
        <taxon>Embryophyta</taxon>
        <taxon>Tracheophyta</taxon>
        <taxon>Spermatophyta</taxon>
        <taxon>Magnoliopsida</taxon>
        <taxon>eudicotyledons</taxon>
        <taxon>Gunneridae</taxon>
        <taxon>Pentapetalae</taxon>
        <taxon>asterids</taxon>
        <taxon>lamiids</taxon>
        <taxon>Gentianales</taxon>
        <taxon>Apocynaceae</taxon>
        <taxon>Rauvolfioideae</taxon>
        <taxon>Vinceae</taxon>
        <taxon>Catharanthinae</taxon>
        <taxon>Catharanthus</taxon>
    </lineage>
</organism>
<accession>A0ACC0AU76</accession>
<evidence type="ECO:0000313" key="1">
    <source>
        <dbReference type="EMBL" id="KAI5664449.1"/>
    </source>
</evidence>
<dbReference type="Proteomes" id="UP001060085">
    <property type="component" value="Linkage Group LG05"/>
</dbReference>